<feature type="transmembrane region" description="Helical" evidence="1">
    <location>
        <begin position="7"/>
        <end position="27"/>
    </location>
</feature>
<reference evidence="2 3" key="1">
    <citation type="journal article" date="2016" name="Nat. Commun.">
        <title>Thousands of microbial genomes shed light on interconnected biogeochemical processes in an aquifer system.</title>
        <authorList>
            <person name="Anantharaman K."/>
            <person name="Brown C.T."/>
            <person name="Hug L.A."/>
            <person name="Sharon I."/>
            <person name="Castelle C.J."/>
            <person name="Probst A.J."/>
            <person name="Thomas B.C."/>
            <person name="Singh A."/>
            <person name="Wilkins M.J."/>
            <person name="Karaoz U."/>
            <person name="Brodie E.L."/>
            <person name="Williams K.H."/>
            <person name="Hubbard S.S."/>
            <person name="Banfield J.F."/>
        </authorList>
    </citation>
    <scope>NUCLEOTIDE SEQUENCE [LARGE SCALE GENOMIC DNA]</scope>
</reference>
<evidence type="ECO:0000313" key="3">
    <source>
        <dbReference type="Proteomes" id="UP000178742"/>
    </source>
</evidence>
<keyword evidence="1" id="KW-1133">Transmembrane helix</keyword>
<dbReference type="AlphaFoldDB" id="A0A1F6M5N7"/>
<dbReference type="STRING" id="1798676.A3B90_01810"/>
<dbReference type="EMBL" id="MFPX01000010">
    <property type="protein sequence ID" value="OGH66926.1"/>
    <property type="molecule type" value="Genomic_DNA"/>
</dbReference>
<evidence type="ECO:0008006" key="4">
    <source>
        <dbReference type="Google" id="ProtNLM"/>
    </source>
</evidence>
<gene>
    <name evidence="2" type="ORF">A3B90_01810</name>
</gene>
<dbReference type="InterPro" id="IPR011042">
    <property type="entry name" value="6-blade_b-propeller_TolB-like"/>
</dbReference>
<dbReference type="Proteomes" id="UP000178742">
    <property type="component" value="Unassembled WGS sequence"/>
</dbReference>
<name>A0A1F6M5N7_9BACT</name>
<dbReference type="SUPFAM" id="SSF82171">
    <property type="entry name" value="DPP6 N-terminal domain-like"/>
    <property type="match status" value="1"/>
</dbReference>
<accession>A0A1F6M5N7</accession>
<sequence>MDKKRILIALGFLVLCIGLGYLIYRFFFAPVPVTPSLPGQKVSTSTIGTFPEAGIGGQKGSTSTQPSTLPTAVTLPGAEAAQGKEKPVTQLVSDAIIGVQSSKGGMRYYNQQDGKFYRIDQNGKPIPLDDKTFFDVSKVTWAPGKDESILEYPDGSNTYYNFETKKQVTLPKHWQEFSFAPNSDKVAAKSIAISSDGSWLISSSPDGQNVKLVEALGANADKVDVNWSPNQQVIATSRTGDPLGADQQQILLIGQNHENYKSLTVEGRGMVSEWSPSGGKLLYSVYSKRSDYKPELWISNAAPGTAGTERKLLNVNTWADKCTFTDDRYVYCGIPTTLATGAGFVPALADQTPDIIYKIDTQTGVKTELPIEGTHVVGSMFVGDDGQSIYFTDKNQNGLFRVNP</sequence>
<protein>
    <recommendedName>
        <fullName evidence="4">Dipeptidylpeptidase IV N-terminal domain-containing protein</fullName>
    </recommendedName>
</protein>
<evidence type="ECO:0000313" key="2">
    <source>
        <dbReference type="EMBL" id="OGH66926.1"/>
    </source>
</evidence>
<comment type="caution">
    <text evidence="2">The sequence shown here is derived from an EMBL/GenBank/DDBJ whole genome shotgun (WGS) entry which is preliminary data.</text>
</comment>
<evidence type="ECO:0000256" key="1">
    <source>
        <dbReference type="SAM" id="Phobius"/>
    </source>
</evidence>
<dbReference type="Gene3D" id="2.120.10.30">
    <property type="entry name" value="TolB, C-terminal domain"/>
    <property type="match status" value="1"/>
</dbReference>
<proteinExistence type="predicted"/>
<organism evidence="2 3">
    <name type="scientific">Candidatus Magasanikbacteria bacterium RIFCSPHIGHO2_02_FULL_41_13</name>
    <dbReference type="NCBI Taxonomy" id="1798676"/>
    <lineage>
        <taxon>Bacteria</taxon>
        <taxon>Candidatus Magasanikiibacteriota</taxon>
    </lineage>
</organism>
<keyword evidence="1" id="KW-0812">Transmembrane</keyword>
<keyword evidence="1" id="KW-0472">Membrane</keyword>